<accession>A0A117Q7S8</accession>
<dbReference type="EMBL" id="LMWP01000086">
    <property type="protein sequence ID" value="KUN13359.1"/>
    <property type="molecule type" value="Genomic_DNA"/>
</dbReference>
<organism evidence="1 2">
    <name type="scientific">Streptomyces corchorusii</name>
    <name type="common">Streptomyces chibaensis</name>
    <dbReference type="NCBI Taxonomy" id="1903"/>
    <lineage>
        <taxon>Bacteria</taxon>
        <taxon>Bacillati</taxon>
        <taxon>Actinomycetota</taxon>
        <taxon>Actinomycetes</taxon>
        <taxon>Kitasatosporales</taxon>
        <taxon>Streptomycetaceae</taxon>
        <taxon>Streptomyces</taxon>
    </lineage>
</organism>
<dbReference type="Proteomes" id="UP000053398">
    <property type="component" value="Unassembled WGS sequence"/>
</dbReference>
<name>A0A117Q7S8_STRCK</name>
<comment type="caution">
    <text evidence="1">The sequence shown here is derived from an EMBL/GenBank/DDBJ whole genome shotgun (WGS) entry which is preliminary data.</text>
</comment>
<evidence type="ECO:0000313" key="2">
    <source>
        <dbReference type="Proteomes" id="UP000053398"/>
    </source>
</evidence>
<reference evidence="1 2" key="1">
    <citation type="submission" date="2015-10" db="EMBL/GenBank/DDBJ databases">
        <title>Draft genome sequence of Streptomyces corchorusii DSM 40340, type strain for the species Streptomyces corchorusii.</title>
        <authorList>
            <person name="Ruckert C."/>
            <person name="Winkler A."/>
            <person name="Kalinowski J."/>
            <person name="Kampfer P."/>
            <person name="Glaeser S."/>
        </authorList>
    </citation>
    <scope>NUCLEOTIDE SEQUENCE [LARGE SCALE GENOMIC DNA]</scope>
    <source>
        <strain evidence="1 2">DSM 40340</strain>
    </source>
</reference>
<keyword evidence="2" id="KW-1185">Reference proteome</keyword>
<evidence type="ECO:0000313" key="1">
    <source>
        <dbReference type="EMBL" id="KUN13359.1"/>
    </source>
</evidence>
<dbReference type="AlphaFoldDB" id="A0A117Q7S8"/>
<proteinExistence type="predicted"/>
<protein>
    <submittedName>
        <fullName evidence="1">Uncharacterized protein</fullName>
    </submittedName>
</protein>
<sequence length="93" mass="10073">MNRRFPDPALRAAGEAAAKRERVSLQDYILSVAYARATAVDDRILDASRVSMSRSGDAFADEAGTAGSGAQQCEAEFQARCELEEQQERGYAA</sequence>
<gene>
    <name evidence="1" type="ORF">AQJ11_44865</name>
</gene>